<name>A0AAD4VFF5_PRUDU</name>
<evidence type="ECO:0000259" key="1">
    <source>
        <dbReference type="Pfam" id="PF14392"/>
    </source>
</evidence>
<organism evidence="2 3">
    <name type="scientific">Prunus dulcis</name>
    <name type="common">Almond</name>
    <name type="synonym">Amygdalus dulcis</name>
    <dbReference type="NCBI Taxonomy" id="3755"/>
    <lineage>
        <taxon>Eukaryota</taxon>
        <taxon>Viridiplantae</taxon>
        <taxon>Streptophyta</taxon>
        <taxon>Embryophyta</taxon>
        <taxon>Tracheophyta</taxon>
        <taxon>Spermatophyta</taxon>
        <taxon>Magnoliopsida</taxon>
        <taxon>eudicotyledons</taxon>
        <taxon>Gunneridae</taxon>
        <taxon>Pentapetalae</taxon>
        <taxon>rosids</taxon>
        <taxon>fabids</taxon>
        <taxon>Rosales</taxon>
        <taxon>Rosaceae</taxon>
        <taxon>Amygdaloideae</taxon>
        <taxon>Amygdaleae</taxon>
        <taxon>Prunus</taxon>
    </lineage>
</organism>
<dbReference type="AlphaFoldDB" id="A0AAD4VFF5"/>
<dbReference type="Proteomes" id="UP001054821">
    <property type="component" value="Chromosome 6"/>
</dbReference>
<evidence type="ECO:0000313" key="3">
    <source>
        <dbReference type="Proteomes" id="UP001054821"/>
    </source>
</evidence>
<evidence type="ECO:0000313" key="2">
    <source>
        <dbReference type="EMBL" id="KAI5322951.1"/>
    </source>
</evidence>
<protein>
    <recommendedName>
        <fullName evidence="1">Zinc knuckle CX2CX4HX4C domain-containing protein</fullName>
    </recommendedName>
</protein>
<dbReference type="InterPro" id="IPR025836">
    <property type="entry name" value="Zn_knuckle_CX2CX4HX4C"/>
</dbReference>
<gene>
    <name evidence="2" type="ORF">L3X38_032023</name>
</gene>
<accession>A0AAD4VFF5</accession>
<reference evidence="2 3" key="1">
    <citation type="journal article" date="2022" name="G3 (Bethesda)">
        <title>Whole-genome sequence and methylome profiling of the almond [Prunus dulcis (Mill.) D.A. Webb] cultivar 'Nonpareil'.</title>
        <authorList>
            <person name="D'Amico-Willman K.M."/>
            <person name="Ouma W.Z."/>
            <person name="Meulia T."/>
            <person name="Sideli G.M."/>
            <person name="Gradziel T.M."/>
            <person name="Fresnedo-Ramirez J."/>
        </authorList>
    </citation>
    <scope>NUCLEOTIDE SEQUENCE [LARGE SCALE GENOMIC DNA]</scope>
    <source>
        <strain evidence="2">Clone GOH B32 T37-40</strain>
    </source>
</reference>
<feature type="domain" description="Zinc knuckle CX2CX4HX4C" evidence="1">
    <location>
        <begin position="38"/>
        <end position="84"/>
    </location>
</feature>
<keyword evidence="3" id="KW-1185">Reference proteome</keyword>
<dbReference type="EMBL" id="JAJFAZ020000006">
    <property type="protein sequence ID" value="KAI5322951.1"/>
    <property type="molecule type" value="Genomic_DNA"/>
</dbReference>
<dbReference type="Pfam" id="PF14392">
    <property type="entry name" value="zf-CCHC_4"/>
    <property type="match status" value="1"/>
</dbReference>
<sequence>MSHEGFIKTFSNLWKGTEDVSIKDIASNRRFIRIRVRFDVTVPLIHRTPVTFSKVGEKLVEFKYEYLPEYFFACGRISHPTQVCIKKYESPWDSNPSLLAQFSFTFADLEEDTNLWGKSIGTMARHSSGFYAPSWGNAIFMPQKPGQVTAVDDRTRPKFHFGIWAQYLRAQYLPAVHDRTPPSTCQRYMNFIFQSGIWVGSCQYVPQES</sequence>
<proteinExistence type="predicted"/>
<comment type="caution">
    <text evidence="2">The sequence shown here is derived from an EMBL/GenBank/DDBJ whole genome shotgun (WGS) entry which is preliminary data.</text>
</comment>